<dbReference type="PANTHER" id="PTHR43543">
    <property type="entry name" value="MALONIC SEMIALDEHYDE REDUCTASE RUTE-RELATED"/>
    <property type="match status" value="1"/>
</dbReference>
<evidence type="ECO:0000256" key="2">
    <source>
        <dbReference type="ARBA" id="ARBA00022643"/>
    </source>
</evidence>
<dbReference type="GO" id="GO:0006212">
    <property type="term" value="P:uracil catabolic process"/>
    <property type="evidence" value="ECO:0007669"/>
    <property type="project" value="UniProtKB-UniRule"/>
</dbReference>
<comment type="function">
    <text evidence="5">May reduce toxic product malonic semialdehyde to 3-hydroxypropionic acid, which is excreted.</text>
</comment>
<evidence type="ECO:0000313" key="9">
    <source>
        <dbReference type="Proteomes" id="UP000250675"/>
    </source>
</evidence>
<dbReference type="CDD" id="cd02148">
    <property type="entry name" value="RutE-like"/>
    <property type="match status" value="1"/>
</dbReference>
<dbReference type="EMBL" id="UASO01000003">
    <property type="protein sequence ID" value="SQC10315.1"/>
    <property type="molecule type" value="Genomic_DNA"/>
</dbReference>
<name>A0A2X3CP19_KLEPN</name>
<dbReference type="EC" id="1.1.1.298" evidence="5"/>
<dbReference type="GO" id="GO:0019740">
    <property type="term" value="P:nitrogen utilization"/>
    <property type="evidence" value="ECO:0007669"/>
    <property type="project" value="UniProtKB-UniRule"/>
</dbReference>
<reference evidence="9 10" key="1">
    <citation type="submission" date="2018-06" db="EMBL/GenBank/DDBJ databases">
        <authorList>
            <consortium name="Pathogen Informatics"/>
            <person name="Doyle S."/>
        </authorList>
    </citation>
    <scope>NUCLEOTIDE SEQUENCE [LARGE SCALE GENOMIC DNA]</scope>
    <source>
        <strain evidence="8 10">NCTC5051</strain>
        <strain evidence="7 9">NCTC9645</strain>
    </source>
</reference>
<gene>
    <name evidence="5 7" type="primary">rutE</name>
    <name evidence="8" type="ORF">NCTC5051_01770</name>
    <name evidence="7" type="ORF">NCTC9645_00392</name>
</gene>
<keyword evidence="2 5" id="KW-0288">FMN</keyword>
<protein>
    <recommendedName>
        <fullName evidence="5">Probable malonic semialdehyde reductase RutE</fullName>
        <ecNumber evidence="5">1.1.1.298</ecNumber>
    </recommendedName>
</protein>
<evidence type="ECO:0000313" key="7">
    <source>
        <dbReference type="EMBL" id="SQC10315.1"/>
    </source>
</evidence>
<dbReference type="NCBIfam" id="NF003768">
    <property type="entry name" value="PRK05365.1"/>
    <property type="match status" value="1"/>
</dbReference>
<evidence type="ECO:0000256" key="3">
    <source>
        <dbReference type="ARBA" id="ARBA00022857"/>
    </source>
</evidence>
<dbReference type="PANTHER" id="PTHR43543:SF1">
    <property type="entry name" value="MALONIC SEMIALDEHYDE REDUCTASE RUTE-RELATED"/>
    <property type="match status" value="1"/>
</dbReference>
<feature type="domain" description="Nitroreductase" evidence="6">
    <location>
        <begin position="23"/>
        <end position="174"/>
    </location>
</feature>
<evidence type="ECO:0000256" key="1">
    <source>
        <dbReference type="ARBA" id="ARBA00022630"/>
    </source>
</evidence>
<dbReference type="Pfam" id="PF00881">
    <property type="entry name" value="Nitroreductase"/>
    <property type="match status" value="1"/>
</dbReference>
<dbReference type="InterPro" id="IPR029479">
    <property type="entry name" value="Nitroreductase"/>
</dbReference>
<keyword evidence="3 5" id="KW-0521">NADP</keyword>
<proteinExistence type="inferred from homology"/>
<keyword evidence="4 5" id="KW-0560">Oxidoreductase</keyword>
<keyword evidence="5" id="KW-0520">NAD</keyword>
<dbReference type="GO" id="GO:0035527">
    <property type="term" value="F:3-hydroxypropionate dehydrogenase (NADP+) activity"/>
    <property type="evidence" value="ECO:0007669"/>
    <property type="project" value="UniProtKB-UniRule"/>
</dbReference>
<evidence type="ECO:0000259" key="6">
    <source>
        <dbReference type="Pfam" id="PF00881"/>
    </source>
</evidence>
<dbReference type="SUPFAM" id="SSF55469">
    <property type="entry name" value="FMN-dependent nitroreductase-like"/>
    <property type="match status" value="1"/>
</dbReference>
<sequence>MNDAINHTACETLFTQARTHNGWLDKPVSDAQLQAVWDLMKMGPTSANCSPARIVFVRSAEGKEKLRPTLSSGNLQKTMQAPVTAIVAWDSAFYDRLPPLFPHGDARSWFTSSPQLAEETAFRNSSLQAAYLIFACRALGLDTGPMSGFDREKVDAAFFADNGWKSNLLVNIGYGDPGKLYGRLPRLSFDEACLLT</sequence>
<dbReference type="Proteomes" id="UP000250675">
    <property type="component" value="Unassembled WGS sequence"/>
</dbReference>
<dbReference type="AlphaFoldDB" id="A0A2X3CP19"/>
<dbReference type="Gene3D" id="3.40.109.10">
    <property type="entry name" value="NADH Oxidase"/>
    <property type="match status" value="1"/>
</dbReference>
<dbReference type="InterPro" id="IPR000415">
    <property type="entry name" value="Nitroreductase-like"/>
</dbReference>
<evidence type="ECO:0000313" key="8">
    <source>
        <dbReference type="EMBL" id="STU49876.1"/>
    </source>
</evidence>
<evidence type="ECO:0000313" key="10">
    <source>
        <dbReference type="Proteomes" id="UP000254141"/>
    </source>
</evidence>
<dbReference type="EMBL" id="UGLU01000001">
    <property type="protein sequence ID" value="STU49876.1"/>
    <property type="molecule type" value="Genomic_DNA"/>
</dbReference>
<dbReference type="InterPro" id="IPR023936">
    <property type="entry name" value="RutE-like"/>
</dbReference>
<keyword evidence="1 5" id="KW-0285">Flavoprotein</keyword>
<dbReference type="HAMAP" id="MF_01204">
    <property type="entry name" value="Oxidoreductase_RutE_HadB"/>
    <property type="match status" value="1"/>
</dbReference>
<evidence type="ECO:0000256" key="4">
    <source>
        <dbReference type="ARBA" id="ARBA00023002"/>
    </source>
</evidence>
<dbReference type="InterPro" id="IPR050461">
    <property type="entry name" value="Nitroreductase_HadB/RutE"/>
</dbReference>
<organism evidence="7 9">
    <name type="scientific">Klebsiella pneumoniae</name>
    <dbReference type="NCBI Taxonomy" id="573"/>
    <lineage>
        <taxon>Bacteria</taxon>
        <taxon>Pseudomonadati</taxon>
        <taxon>Pseudomonadota</taxon>
        <taxon>Gammaproteobacteria</taxon>
        <taxon>Enterobacterales</taxon>
        <taxon>Enterobacteriaceae</taxon>
        <taxon>Klebsiella/Raoultella group</taxon>
        <taxon>Klebsiella</taxon>
        <taxon>Klebsiella pneumoniae complex</taxon>
    </lineage>
</organism>
<comment type="catalytic activity">
    <reaction evidence="5">
        <text>3-hydroxypropanoate + NADP(+) = 3-oxopropanoate + NADPH + H(+)</text>
        <dbReference type="Rhea" id="RHEA:26438"/>
        <dbReference type="ChEBI" id="CHEBI:15378"/>
        <dbReference type="ChEBI" id="CHEBI:16510"/>
        <dbReference type="ChEBI" id="CHEBI:33190"/>
        <dbReference type="ChEBI" id="CHEBI:57783"/>
        <dbReference type="ChEBI" id="CHEBI:58349"/>
        <dbReference type="EC" id="1.1.1.298"/>
    </reaction>
</comment>
<accession>A0A2X3CP19</accession>
<dbReference type="Proteomes" id="UP000254141">
    <property type="component" value="Unassembled WGS sequence"/>
</dbReference>
<comment type="cofactor">
    <cofactor evidence="5">
        <name>FMN</name>
        <dbReference type="ChEBI" id="CHEBI:58210"/>
    </cofactor>
</comment>
<comment type="similarity">
    <text evidence="5">Belongs to the nitroreductase family. HadB/RutE subfamily.</text>
</comment>
<evidence type="ECO:0000256" key="5">
    <source>
        <dbReference type="HAMAP-Rule" id="MF_01204"/>
    </source>
</evidence>